<feature type="binding site" evidence="6">
    <location>
        <position position="135"/>
    </location>
    <ligand>
        <name>L-glutamine</name>
        <dbReference type="ChEBI" id="CHEBI:58359"/>
    </ligand>
</feature>
<reference evidence="9" key="1">
    <citation type="submission" date="2021-03" db="EMBL/GenBank/DDBJ databases">
        <authorList>
            <person name="Tagirdzhanova G."/>
        </authorList>
    </citation>
    <scope>NUCLEOTIDE SEQUENCE</scope>
</reference>
<dbReference type="SUPFAM" id="SSF52402">
    <property type="entry name" value="Adenine nucleotide alpha hydrolases-like"/>
    <property type="match status" value="1"/>
</dbReference>
<accession>A0A8H3F6E8</accession>
<feature type="region of interest" description="Disordered" evidence="7">
    <location>
        <begin position="16"/>
        <end position="44"/>
    </location>
</feature>
<dbReference type="InterPro" id="IPR051786">
    <property type="entry name" value="ASN_synthetase/amidase"/>
</dbReference>
<dbReference type="GO" id="GO:0005829">
    <property type="term" value="C:cytosol"/>
    <property type="evidence" value="ECO:0007669"/>
    <property type="project" value="TreeGrafter"/>
</dbReference>
<evidence type="ECO:0000256" key="2">
    <source>
        <dbReference type="ARBA" id="ARBA00022741"/>
    </source>
</evidence>
<dbReference type="PROSITE" id="PS51278">
    <property type="entry name" value="GATASE_TYPE_2"/>
    <property type="match status" value="1"/>
</dbReference>
<name>A0A8H3F6E8_9LECA</name>
<comment type="caution">
    <text evidence="9">The sequence shown here is derived from an EMBL/GenBank/DDBJ whole genome shotgun (WGS) entry which is preliminary data.</text>
</comment>
<dbReference type="InterPro" id="IPR006426">
    <property type="entry name" value="Asn_synth_AEB"/>
</dbReference>
<keyword evidence="10" id="KW-1185">Reference proteome</keyword>
<dbReference type="PANTHER" id="PTHR43284:SF1">
    <property type="entry name" value="ASPARAGINE SYNTHETASE"/>
    <property type="match status" value="1"/>
</dbReference>
<dbReference type="GO" id="GO:0005524">
    <property type="term" value="F:ATP binding"/>
    <property type="evidence" value="ECO:0007669"/>
    <property type="project" value="UniProtKB-KW"/>
</dbReference>
<proteinExistence type="inferred from homology"/>
<dbReference type="Gene3D" id="3.40.50.620">
    <property type="entry name" value="HUPs"/>
    <property type="match status" value="2"/>
</dbReference>
<feature type="domain" description="Glutamine amidotransferase type-2" evidence="8">
    <location>
        <begin position="2"/>
        <end position="244"/>
    </location>
</feature>
<feature type="binding site" evidence="6">
    <location>
        <position position="335"/>
    </location>
    <ligand>
        <name>ATP</name>
        <dbReference type="ChEBI" id="CHEBI:30616"/>
    </ligand>
</feature>
<sequence>MCGVTAVLTLTNCHGEIKSSSHRPQDKGAKDETEVHGRQSSNHVAESLQDQINNSLDIIKHRGPDSHGSWISDDSRIALGSCRLEINDLTPSGNQPFENADRTVHVVVNGEFYDYHQIRQDMITKTGYNFRGTSDCEIVVALYEYYGVSFVSHLRGEFSFCLYDSRKQLFLASRDRSGVKPLFWTILDNRLLIASEAKAFLPYGWQPEWDVRSIMDYGCFTDERTIFRGVRKVRPGHYMTCIGFEHMSQRQYWDHDFPDKARPEPRSVEEMIEGVRSRLLEAVRIRLQADVPVGIHLSGGIDSSVIAGMAKHLLDTNQVQLGSQGTTQKLQCLGVAFDRDSGFDESDIAQRTSDWLGVDFTTADMNASELAANFEDAVWYNEQTHGDLGFIGKHVLSKITRDKGLKTVLSGQGSDEIFGGYGHFRGDYLREQDQCLPNTVPSEQWRVDEHKKADEAVSAGWIDALTEAEFGTAPRSMVEAPNWLKFIRVLSLEVEYAPWTQCLGQCPAEVTLMEDISVSVRELMKHKWHPLHSAFYVWNKTVLPNMLLTNLSDRTEMSHSVEGRVPFLDHHLMDYVNDLPPSVKFRYDPINDTLTEKWILREASKPFITQELYERTKHPYSAPIKHPVDGPIHQLMSRLITRQNVEALGFLDWSKIHDLVQKAFEEQEPGMLRKAFLVAQYVVLSQRFGIKSAGH</sequence>
<dbReference type="AlphaFoldDB" id="A0A8H3F6E8"/>
<dbReference type="Gene3D" id="3.60.20.10">
    <property type="entry name" value="Glutamine Phosphoribosylpyrophosphate, subunit 1, domain 1"/>
    <property type="match status" value="1"/>
</dbReference>
<dbReference type="InterPro" id="IPR033738">
    <property type="entry name" value="AsnB_N"/>
</dbReference>
<dbReference type="EMBL" id="CAJPDS010000022">
    <property type="protein sequence ID" value="CAF9918558.1"/>
    <property type="molecule type" value="Genomic_DNA"/>
</dbReference>
<dbReference type="PIRSF" id="PIRSF001589">
    <property type="entry name" value="Asn_synthetase_glu-h"/>
    <property type="match status" value="1"/>
</dbReference>
<evidence type="ECO:0000313" key="10">
    <source>
        <dbReference type="Proteomes" id="UP000664521"/>
    </source>
</evidence>
<evidence type="ECO:0000256" key="6">
    <source>
        <dbReference type="PIRSR" id="PIRSR001589-2"/>
    </source>
</evidence>
<dbReference type="InterPro" id="IPR014729">
    <property type="entry name" value="Rossmann-like_a/b/a_fold"/>
</dbReference>
<dbReference type="GO" id="GO:0004066">
    <property type="term" value="F:asparagine synthase (glutamine-hydrolyzing) activity"/>
    <property type="evidence" value="ECO:0007669"/>
    <property type="project" value="InterPro"/>
</dbReference>
<evidence type="ECO:0000256" key="5">
    <source>
        <dbReference type="PIRNR" id="PIRNR001589"/>
    </source>
</evidence>
<evidence type="ECO:0000256" key="1">
    <source>
        <dbReference type="ARBA" id="ARBA00005752"/>
    </source>
</evidence>
<dbReference type="GO" id="GO:0006529">
    <property type="term" value="P:asparagine biosynthetic process"/>
    <property type="evidence" value="ECO:0007669"/>
    <property type="project" value="InterPro"/>
</dbReference>
<dbReference type="InterPro" id="IPR001962">
    <property type="entry name" value="Asn_synthase"/>
</dbReference>
<evidence type="ECO:0000256" key="7">
    <source>
        <dbReference type="SAM" id="MobiDB-lite"/>
    </source>
</evidence>
<organism evidence="9 10">
    <name type="scientific">Heterodermia speciosa</name>
    <dbReference type="NCBI Taxonomy" id="116794"/>
    <lineage>
        <taxon>Eukaryota</taxon>
        <taxon>Fungi</taxon>
        <taxon>Dikarya</taxon>
        <taxon>Ascomycota</taxon>
        <taxon>Pezizomycotina</taxon>
        <taxon>Lecanoromycetes</taxon>
        <taxon>OSLEUM clade</taxon>
        <taxon>Lecanoromycetidae</taxon>
        <taxon>Caliciales</taxon>
        <taxon>Physciaceae</taxon>
        <taxon>Heterodermia</taxon>
    </lineage>
</organism>
<dbReference type="CDD" id="cd00712">
    <property type="entry name" value="AsnB"/>
    <property type="match status" value="1"/>
</dbReference>
<protein>
    <recommendedName>
        <fullName evidence="8">Glutamine amidotransferase type-2 domain-containing protein</fullName>
    </recommendedName>
</protein>
<feature type="binding site" evidence="6">
    <location>
        <begin position="410"/>
        <end position="411"/>
    </location>
    <ligand>
        <name>ATP</name>
        <dbReference type="ChEBI" id="CHEBI:30616"/>
    </ligand>
</feature>
<dbReference type="Pfam" id="PF00733">
    <property type="entry name" value="Asn_synthase"/>
    <property type="match status" value="1"/>
</dbReference>
<evidence type="ECO:0000256" key="3">
    <source>
        <dbReference type="ARBA" id="ARBA00022840"/>
    </source>
</evidence>
<dbReference type="OrthoDB" id="409189at2759"/>
<dbReference type="CDD" id="cd01991">
    <property type="entry name" value="Asn_synthase_B_C"/>
    <property type="match status" value="1"/>
</dbReference>
<keyword evidence="3 5" id="KW-0067">ATP-binding</keyword>
<evidence type="ECO:0000259" key="8">
    <source>
        <dbReference type="PROSITE" id="PS51278"/>
    </source>
</evidence>
<evidence type="ECO:0000256" key="4">
    <source>
        <dbReference type="ARBA" id="ARBA00022962"/>
    </source>
</evidence>
<dbReference type="Pfam" id="PF13537">
    <property type="entry name" value="GATase_7"/>
    <property type="match status" value="1"/>
</dbReference>
<comment type="similarity">
    <text evidence="1">Belongs to the asparagine synthetase family.</text>
</comment>
<dbReference type="PANTHER" id="PTHR43284">
    <property type="entry name" value="ASPARAGINE SYNTHETASE (GLUTAMINE-HYDROLYZING)"/>
    <property type="match status" value="1"/>
</dbReference>
<dbReference type="SUPFAM" id="SSF56235">
    <property type="entry name" value="N-terminal nucleophile aminohydrolases (Ntn hydrolases)"/>
    <property type="match status" value="1"/>
</dbReference>
<dbReference type="Proteomes" id="UP000664521">
    <property type="component" value="Unassembled WGS sequence"/>
</dbReference>
<dbReference type="InterPro" id="IPR029055">
    <property type="entry name" value="Ntn_hydrolases_N"/>
</dbReference>
<gene>
    <name evidence="9" type="ORF">HETSPECPRED_003792</name>
</gene>
<evidence type="ECO:0000313" key="9">
    <source>
        <dbReference type="EMBL" id="CAF9918558.1"/>
    </source>
</evidence>
<keyword evidence="4" id="KW-0315">Glutamine amidotransferase</keyword>
<keyword evidence="2 5" id="KW-0547">Nucleotide-binding</keyword>
<dbReference type="NCBIfam" id="TIGR01536">
    <property type="entry name" value="asn_synth_AEB"/>
    <property type="match status" value="1"/>
</dbReference>
<feature type="compositionally biased region" description="Basic and acidic residues" evidence="7">
    <location>
        <begin position="16"/>
        <end position="37"/>
    </location>
</feature>
<dbReference type="InterPro" id="IPR017932">
    <property type="entry name" value="GATase_2_dom"/>
</dbReference>